<reference evidence="3 4" key="1">
    <citation type="submission" date="2024-04" db="EMBL/GenBank/DDBJ databases">
        <title>Polymorphospora sp. isolated from Baiyangdian Lake in Xiong'an New Area.</title>
        <authorList>
            <person name="Zhang X."/>
            <person name="Liu J."/>
        </authorList>
    </citation>
    <scope>NUCLEOTIDE SEQUENCE [LARGE SCALE GENOMIC DNA]</scope>
    <source>
        <strain evidence="3 4">2-325</strain>
    </source>
</reference>
<dbReference type="Proteomes" id="UP001582793">
    <property type="component" value="Unassembled WGS sequence"/>
</dbReference>
<dbReference type="SUPFAM" id="SSF51735">
    <property type="entry name" value="NAD(P)-binding Rossmann-fold domains"/>
    <property type="match status" value="1"/>
</dbReference>
<dbReference type="Pfam" id="PF00106">
    <property type="entry name" value="adh_short"/>
    <property type="match status" value="1"/>
</dbReference>
<keyword evidence="2" id="KW-0560">Oxidoreductase</keyword>
<dbReference type="PANTHER" id="PTHR24321">
    <property type="entry name" value="DEHYDROGENASES, SHORT CHAIN"/>
    <property type="match status" value="1"/>
</dbReference>
<dbReference type="PANTHER" id="PTHR24321:SF8">
    <property type="entry name" value="ESTRADIOL 17-BETA-DEHYDROGENASE 8-RELATED"/>
    <property type="match status" value="1"/>
</dbReference>
<evidence type="ECO:0000256" key="1">
    <source>
        <dbReference type="ARBA" id="ARBA00006484"/>
    </source>
</evidence>
<dbReference type="InterPro" id="IPR002347">
    <property type="entry name" value="SDR_fam"/>
</dbReference>
<dbReference type="InterPro" id="IPR036291">
    <property type="entry name" value="NAD(P)-bd_dom_sf"/>
</dbReference>
<dbReference type="PRINTS" id="PR00081">
    <property type="entry name" value="GDHRDH"/>
</dbReference>
<sequence length="230" mass="23668">MGRTALVTGGTGGLGTAVTAALLADGWRVVVPWLVEDERDRLEPHPDLVLVEADLFDTDAVRRCVALAAGTQAAPLRAVVNLVGGFAMGGRVHETGVEEFEAQLRLNVRPTYLVCQAALPHLVAAGGGSVVCVSSRAAPRPFAGAAGYITAKSAVLGFVGALAAEYGRDGVRANAVVPGTIDTPGNRASQPDADRRGWVDPAEIAKVVRHLCGPESAVVNGAQIPVHGLT</sequence>
<evidence type="ECO:0000256" key="2">
    <source>
        <dbReference type="ARBA" id="ARBA00023002"/>
    </source>
</evidence>
<dbReference type="EMBL" id="JBCGDC010000130">
    <property type="protein sequence ID" value="MFB6397224.1"/>
    <property type="molecule type" value="Genomic_DNA"/>
</dbReference>
<dbReference type="Gene3D" id="3.40.50.720">
    <property type="entry name" value="NAD(P)-binding Rossmann-like Domain"/>
    <property type="match status" value="1"/>
</dbReference>
<evidence type="ECO:0000313" key="4">
    <source>
        <dbReference type="Proteomes" id="UP001582793"/>
    </source>
</evidence>
<comment type="caution">
    <text evidence="3">The sequence shown here is derived from an EMBL/GenBank/DDBJ whole genome shotgun (WGS) entry which is preliminary data.</text>
</comment>
<comment type="similarity">
    <text evidence="1">Belongs to the short-chain dehydrogenases/reductases (SDR) family.</text>
</comment>
<dbReference type="RefSeq" id="WP_375736382.1">
    <property type="nucleotide sequence ID" value="NZ_JBCGDC010000130.1"/>
</dbReference>
<accession>A0ABV5CYZ6</accession>
<proteinExistence type="inferred from homology"/>
<protein>
    <submittedName>
        <fullName evidence="3">SDR family NAD(P)-dependent oxidoreductase</fullName>
    </submittedName>
</protein>
<organism evidence="3 4">
    <name type="scientific">Polymorphospora lycopeni</name>
    <dbReference type="NCBI Taxonomy" id="3140240"/>
    <lineage>
        <taxon>Bacteria</taxon>
        <taxon>Bacillati</taxon>
        <taxon>Actinomycetota</taxon>
        <taxon>Actinomycetes</taxon>
        <taxon>Micromonosporales</taxon>
        <taxon>Micromonosporaceae</taxon>
        <taxon>Polymorphospora</taxon>
    </lineage>
</organism>
<keyword evidence="4" id="KW-1185">Reference proteome</keyword>
<dbReference type="CDD" id="cd05233">
    <property type="entry name" value="SDR_c"/>
    <property type="match status" value="1"/>
</dbReference>
<gene>
    <name evidence="3" type="ORF">AAFH96_29610</name>
</gene>
<evidence type="ECO:0000313" key="3">
    <source>
        <dbReference type="EMBL" id="MFB6397224.1"/>
    </source>
</evidence>
<name>A0ABV5CYZ6_9ACTN</name>